<accession>A0A4S3PN91</accession>
<keyword evidence="2" id="KW-1185">Reference proteome</keyword>
<name>A0A4S3PN91_9BACI</name>
<dbReference type="AlphaFoldDB" id="A0A4S3PN91"/>
<sequence>MFKYFSFIKKQKEKQINPLLLTKLDRIIELLEQKEKGSEAKSIQIEHVQIEHLENLTFQLDNLDIDELSGKLMIGNNIMSKGDLAESLDLKVNSNLLKKETLSETSAPKEEIVKTSKGYRFRNDP</sequence>
<dbReference type="EMBL" id="SLUB01000035">
    <property type="protein sequence ID" value="THE11020.1"/>
    <property type="molecule type" value="Genomic_DNA"/>
</dbReference>
<reference evidence="1 2" key="1">
    <citation type="journal article" date="2019" name="Indoor Air">
        <title>Impacts of indoor surface finishes on bacterial viability.</title>
        <authorList>
            <person name="Hu J."/>
            <person name="Maamar S.B."/>
            <person name="Glawe A.J."/>
            <person name="Gottel N."/>
            <person name="Gilbert J.A."/>
            <person name="Hartmann E.M."/>
        </authorList>
    </citation>
    <scope>NUCLEOTIDE SEQUENCE [LARGE SCALE GENOMIC DNA]</scope>
    <source>
        <strain evidence="1 2">AF060A6</strain>
    </source>
</reference>
<comment type="caution">
    <text evidence="1">The sequence shown here is derived from an EMBL/GenBank/DDBJ whole genome shotgun (WGS) entry which is preliminary data.</text>
</comment>
<protein>
    <submittedName>
        <fullName evidence="1">Uncharacterized protein</fullName>
    </submittedName>
</protein>
<proteinExistence type="predicted"/>
<dbReference type="Proteomes" id="UP000306477">
    <property type="component" value="Unassembled WGS sequence"/>
</dbReference>
<dbReference type="OrthoDB" id="2620164at2"/>
<dbReference type="RefSeq" id="WP_136380679.1">
    <property type="nucleotide sequence ID" value="NZ_SLUB01000035.1"/>
</dbReference>
<gene>
    <name evidence="1" type="ORF">E1I69_16565</name>
</gene>
<evidence type="ECO:0000313" key="2">
    <source>
        <dbReference type="Proteomes" id="UP000306477"/>
    </source>
</evidence>
<evidence type="ECO:0000313" key="1">
    <source>
        <dbReference type="EMBL" id="THE11020.1"/>
    </source>
</evidence>
<organism evidence="1 2">
    <name type="scientific">Bacillus timonensis</name>
    <dbReference type="NCBI Taxonomy" id="1033734"/>
    <lineage>
        <taxon>Bacteria</taxon>
        <taxon>Bacillati</taxon>
        <taxon>Bacillota</taxon>
        <taxon>Bacilli</taxon>
        <taxon>Bacillales</taxon>
        <taxon>Bacillaceae</taxon>
        <taxon>Bacillus</taxon>
    </lineage>
</organism>